<dbReference type="PATRIC" id="fig|1003195.11.peg.6196"/>
<dbReference type="EMBL" id="CP003219">
    <property type="protein sequence ID" value="AEW97128.1"/>
    <property type="molecule type" value="Genomic_DNA"/>
</dbReference>
<evidence type="ECO:0000256" key="1">
    <source>
        <dbReference type="ARBA" id="ARBA00023125"/>
    </source>
</evidence>
<evidence type="ECO:0000313" key="5">
    <source>
        <dbReference type="Proteomes" id="UP000007842"/>
    </source>
</evidence>
<name>F8JXM6_STREN</name>
<dbReference type="eggNOG" id="COG1309">
    <property type="taxonomic scope" value="Bacteria"/>
</dbReference>
<dbReference type="PANTHER" id="PTHR30055">
    <property type="entry name" value="HTH-TYPE TRANSCRIPTIONAL REGULATOR RUTR"/>
    <property type="match status" value="1"/>
</dbReference>
<dbReference type="Pfam" id="PF00440">
    <property type="entry name" value="TetR_N"/>
    <property type="match status" value="1"/>
</dbReference>
<protein>
    <submittedName>
        <fullName evidence="4">TetR family transcriptional regulator</fullName>
    </submittedName>
</protein>
<feature type="domain" description="HTH tetR-type" evidence="3">
    <location>
        <begin position="17"/>
        <end position="77"/>
    </location>
</feature>
<dbReference type="KEGG" id="sct:SCAT_4764"/>
<dbReference type="OrthoDB" id="3210235at2"/>
<reference evidence="5" key="1">
    <citation type="submission" date="2011-12" db="EMBL/GenBank/DDBJ databases">
        <title>Complete genome sequence of Streptomyces cattleya strain DSM 46488.</title>
        <authorList>
            <person name="Ou H.-Y."/>
            <person name="Li P."/>
            <person name="Zhao C."/>
            <person name="O'Hagan D."/>
            <person name="Deng Z."/>
        </authorList>
    </citation>
    <scope>NUCLEOTIDE SEQUENCE [LARGE SCALE GENOMIC DNA]</scope>
    <source>
        <strain evidence="5">ATCC 35852 / DSM 46488 / JCM 4925 / NBRC 14057 / NRRL 8057</strain>
    </source>
</reference>
<dbReference type="Proteomes" id="UP000007842">
    <property type="component" value="Chromosome"/>
</dbReference>
<dbReference type="Pfam" id="PF17920">
    <property type="entry name" value="TetR_C_16"/>
    <property type="match status" value="1"/>
</dbReference>
<dbReference type="PRINTS" id="PR00455">
    <property type="entry name" value="HTHTETR"/>
</dbReference>
<dbReference type="InterPro" id="IPR050109">
    <property type="entry name" value="HTH-type_TetR-like_transc_reg"/>
</dbReference>
<sequence>MSSPHTAAGDGAPRRSDRTRAAILDAARERFATQGYERTTIRAVAADARIDPSMVMRYFGSKERLFEAALAVDLRLPDLSGTGRDELAAVLVGLFLDRWEAGPTHDTLLMLLRSAVTNERAAERLRAVFAAQVVPALTAVLGPEEGVRRAALLAGHLLGLAVTRYLVRLPEVAALSRDEVVAALTPALRATLEAD</sequence>
<evidence type="ECO:0000256" key="2">
    <source>
        <dbReference type="PROSITE-ProRule" id="PRU00335"/>
    </source>
</evidence>
<dbReference type="InterPro" id="IPR036271">
    <property type="entry name" value="Tet_transcr_reg_TetR-rel_C_sf"/>
</dbReference>
<proteinExistence type="predicted"/>
<dbReference type="Gene3D" id="1.10.10.60">
    <property type="entry name" value="Homeodomain-like"/>
    <property type="match status" value="1"/>
</dbReference>
<dbReference type="GO" id="GO:0000976">
    <property type="term" value="F:transcription cis-regulatory region binding"/>
    <property type="evidence" value="ECO:0007669"/>
    <property type="project" value="TreeGrafter"/>
</dbReference>
<dbReference type="SUPFAM" id="SSF46689">
    <property type="entry name" value="Homeodomain-like"/>
    <property type="match status" value="1"/>
</dbReference>
<dbReference type="HOGENOM" id="CLU_069356_10_0_11"/>
<dbReference type="InterPro" id="IPR009057">
    <property type="entry name" value="Homeodomain-like_sf"/>
</dbReference>
<dbReference type="PANTHER" id="PTHR30055:SF235">
    <property type="entry name" value="TRANSCRIPTIONAL REGULATORY PROTEIN"/>
    <property type="match status" value="1"/>
</dbReference>
<accession>F8JXM6</accession>
<dbReference type="KEGG" id="scy:SCATT_47570"/>
<accession>G8WV44</accession>
<gene>
    <name evidence="4" type="ordered locus">SCATT_47570</name>
</gene>
<dbReference type="InterPro" id="IPR001647">
    <property type="entry name" value="HTH_TetR"/>
</dbReference>
<dbReference type="InterPro" id="IPR041678">
    <property type="entry name" value="TetR_C_16"/>
</dbReference>
<dbReference type="AlphaFoldDB" id="F8JXM6"/>
<dbReference type="STRING" id="1003195.SCATT_47570"/>
<evidence type="ECO:0000313" key="4">
    <source>
        <dbReference type="EMBL" id="AEW97128.1"/>
    </source>
</evidence>
<feature type="DNA-binding region" description="H-T-H motif" evidence="2">
    <location>
        <begin position="40"/>
        <end position="59"/>
    </location>
</feature>
<keyword evidence="5" id="KW-1185">Reference proteome</keyword>
<dbReference type="Gene3D" id="1.10.357.10">
    <property type="entry name" value="Tetracycline Repressor, domain 2"/>
    <property type="match status" value="1"/>
</dbReference>
<dbReference type="RefSeq" id="WP_014145468.1">
    <property type="nucleotide sequence ID" value="NC_016111.1"/>
</dbReference>
<evidence type="ECO:0000259" key="3">
    <source>
        <dbReference type="PROSITE" id="PS50977"/>
    </source>
</evidence>
<keyword evidence="1 2" id="KW-0238">DNA-binding</keyword>
<organism evidence="4 5">
    <name type="scientific">Streptantibioticus cattleyicolor (strain ATCC 35852 / DSM 46488 / JCM 4925 / NBRC 14057 / NRRL 8057)</name>
    <name type="common">Streptomyces cattleya</name>
    <dbReference type="NCBI Taxonomy" id="1003195"/>
    <lineage>
        <taxon>Bacteria</taxon>
        <taxon>Bacillati</taxon>
        <taxon>Actinomycetota</taxon>
        <taxon>Actinomycetes</taxon>
        <taxon>Kitasatosporales</taxon>
        <taxon>Streptomycetaceae</taxon>
        <taxon>Streptantibioticus</taxon>
    </lineage>
</organism>
<dbReference type="GO" id="GO:0003700">
    <property type="term" value="F:DNA-binding transcription factor activity"/>
    <property type="evidence" value="ECO:0007669"/>
    <property type="project" value="TreeGrafter"/>
</dbReference>
<dbReference type="SUPFAM" id="SSF48498">
    <property type="entry name" value="Tetracyclin repressor-like, C-terminal domain"/>
    <property type="match status" value="1"/>
</dbReference>
<dbReference type="PROSITE" id="PS50977">
    <property type="entry name" value="HTH_TETR_2"/>
    <property type="match status" value="1"/>
</dbReference>